<dbReference type="Proteomes" id="UP000305131">
    <property type="component" value="Unassembled WGS sequence"/>
</dbReference>
<organism evidence="4 5">
    <name type="scientific">Xanthobacter autotrophicus</name>
    <dbReference type="NCBI Taxonomy" id="280"/>
    <lineage>
        <taxon>Bacteria</taxon>
        <taxon>Pseudomonadati</taxon>
        <taxon>Pseudomonadota</taxon>
        <taxon>Alphaproteobacteria</taxon>
        <taxon>Hyphomicrobiales</taxon>
        <taxon>Xanthobacteraceae</taxon>
        <taxon>Xanthobacter</taxon>
    </lineage>
</organism>
<gene>
    <name evidence="4" type="ORF">FBQ73_11890</name>
</gene>
<feature type="domain" description="Transposase IS4-like" evidence="3">
    <location>
        <begin position="114"/>
        <end position="251"/>
    </location>
</feature>
<reference evidence="4 5" key="1">
    <citation type="submission" date="2019-05" db="EMBL/GenBank/DDBJ databases">
        <authorList>
            <person name="Zhou X."/>
        </authorList>
    </citation>
    <scope>NUCLEOTIDE SEQUENCE [LARGE SCALE GENOMIC DNA]</scope>
    <source>
        <strain evidence="4 5">DSM 432</strain>
    </source>
</reference>
<evidence type="ECO:0000313" key="5">
    <source>
        <dbReference type="Proteomes" id="UP000305131"/>
    </source>
</evidence>
<keyword evidence="2" id="KW-0812">Transmembrane</keyword>
<protein>
    <submittedName>
        <fullName evidence="4">IS5 family transposase</fullName>
    </submittedName>
</protein>
<feature type="transmembrane region" description="Helical" evidence="2">
    <location>
        <begin position="240"/>
        <end position="258"/>
    </location>
</feature>
<dbReference type="InterPro" id="IPR002559">
    <property type="entry name" value="Transposase_11"/>
</dbReference>
<evidence type="ECO:0000256" key="2">
    <source>
        <dbReference type="SAM" id="Phobius"/>
    </source>
</evidence>
<feature type="region of interest" description="Disordered" evidence="1">
    <location>
        <begin position="91"/>
        <end position="124"/>
    </location>
</feature>
<dbReference type="GO" id="GO:0004803">
    <property type="term" value="F:transposase activity"/>
    <property type="evidence" value="ECO:0007669"/>
    <property type="project" value="InterPro"/>
</dbReference>
<keyword evidence="2" id="KW-1133">Transmembrane helix</keyword>
<dbReference type="GO" id="GO:0006313">
    <property type="term" value="P:DNA transposition"/>
    <property type="evidence" value="ECO:0007669"/>
    <property type="project" value="InterPro"/>
</dbReference>
<dbReference type="PANTHER" id="PTHR30007">
    <property type="entry name" value="PHP DOMAIN PROTEIN"/>
    <property type="match status" value="1"/>
</dbReference>
<comment type="caution">
    <text evidence="4">The sequence shown here is derived from an EMBL/GenBank/DDBJ whole genome shotgun (WGS) entry which is preliminary data.</text>
</comment>
<evidence type="ECO:0000256" key="1">
    <source>
        <dbReference type="SAM" id="MobiDB-lite"/>
    </source>
</evidence>
<keyword evidence="2" id="KW-0472">Membrane</keyword>
<evidence type="ECO:0000259" key="3">
    <source>
        <dbReference type="Pfam" id="PF01609"/>
    </source>
</evidence>
<name>A0A6C1KDM0_XANAU</name>
<dbReference type="GO" id="GO:0003677">
    <property type="term" value="F:DNA binding"/>
    <property type="evidence" value="ECO:0007669"/>
    <property type="project" value="InterPro"/>
</dbReference>
<dbReference type="AlphaFoldDB" id="A0A6C1KDM0"/>
<proteinExistence type="predicted"/>
<evidence type="ECO:0000313" key="4">
    <source>
        <dbReference type="EMBL" id="TLX42355.1"/>
    </source>
</evidence>
<dbReference type="Pfam" id="PF01609">
    <property type="entry name" value="DDE_Tnp_1"/>
    <property type="match status" value="1"/>
</dbReference>
<dbReference type="NCBIfam" id="NF033580">
    <property type="entry name" value="transpos_IS5_3"/>
    <property type="match status" value="1"/>
</dbReference>
<dbReference type="PANTHER" id="PTHR30007:SF1">
    <property type="entry name" value="BLR1914 PROTEIN"/>
    <property type="match status" value="1"/>
</dbReference>
<sequence length="261" mass="29626">MVVNTRTRRALLGRKEFSAIANTGSIGALWPSLSLRRDADPGRRPEHYLQGRRLRPHGTAERGSPTWHRPLDKGPVIVTAFDDGVHHAGHLGGDAGWSPRQRSRAPNKTICGPNPTDRGKPGTKRHIVVDRKGLPLAVVLTGANRHDSMALTEVVDAVRQLRQRRGRPRKRPDKLHADKGFDFEHCRKDLRRRAITPRIARRGTDSSDRLGKHRWVVECTFACINQFRRLAIRYERHTDLYRAFLVLAAAIICFRAISRFC</sequence>
<accession>A0A6C1KDM0</accession>
<dbReference type="EMBL" id="VAUP01000028">
    <property type="protein sequence ID" value="TLX42355.1"/>
    <property type="molecule type" value="Genomic_DNA"/>
</dbReference>